<dbReference type="EMBL" id="CP019607">
    <property type="protein sequence ID" value="AQP49778.1"/>
    <property type="molecule type" value="Genomic_DNA"/>
</dbReference>
<gene>
    <name evidence="1" type="ORF">BW733_01970</name>
</gene>
<reference evidence="1 2" key="1">
    <citation type="journal article" date="2008" name="Int. J. Syst. Evol. Microbiol.">
        <title>Tessaracoccus flavescens sp. nov., isolated from marine sediment.</title>
        <authorList>
            <person name="Lee D.W."/>
            <person name="Lee S.D."/>
        </authorList>
    </citation>
    <scope>NUCLEOTIDE SEQUENCE [LARGE SCALE GENOMIC DNA]</scope>
    <source>
        <strain evidence="1 2">SST-39T</strain>
    </source>
</reference>
<keyword evidence="2" id="KW-1185">Reference proteome</keyword>
<evidence type="ECO:0000313" key="1">
    <source>
        <dbReference type="EMBL" id="AQP49778.1"/>
    </source>
</evidence>
<evidence type="ECO:0000313" key="2">
    <source>
        <dbReference type="Proteomes" id="UP000188235"/>
    </source>
</evidence>
<proteinExistence type="predicted"/>
<organism evidence="1 2">
    <name type="scientific">Tessaracoccus flavescens</name>
    <dbReference type="NCBI Taxonomy" id="399497"/>
    <lineage>
        <taxon>Bacteria</taxon>
        <taxon>Bacillati</taxon>
        <taxon>Actinomycetota</taxon>
        <taxon>Actinomycetes</taxon>
        <taxon>Propionibacteriales</taxon>
        <taxon>Propionibacteriaceae</taxon>
        <taxon>Tessaracoccus</taxon>
    </lineage>
</organism>
<dbReference type="STRING" id="399497.BW733_01970"/>
<dbReference type="AlphaFoldDB" id="A0A1Q2CUK3"/>
<sequence length="96" mass="10044">MALGVLIVAVVLLATGIVLSLRTPLALRLTEGDCIALSSGERRARCDLPEYKLAECAAADFRITKVADESAISCDPGSGPCEFPRTGRSYCVAEAG</sequence>
<accession>A0A1Q2CUK3</accession>
<dbReference type="Proteomes" id="UP000188235">
    <property type="component" value="Chromosome"/>
</dbReference>
<dbReference type="KEGG" id="tfa:BW733_01970"/>
<protein>
    <submittedName>
        <fullName evidence="1">Uncharacterized protein</fullName>
    </submittedName>
</protein>
<name>A0A1Q2CUK3_9ACTN</name>